<gene>
    <name evidence="4" type="ORF">RFI_24332</name>
</gene>
<keyword evidence="2" id="KW-1133">Transmembrane helix</keyword>
<comment type="caution">
    <text evidence="4">The sequence shown here is derived from an EMBL/GenBank/DDBJ whole genome shotgun (WGS) entry which is preliminary data.</text>
</comment>
<sequence>MSAMTILQNYPKHETDIQSLADTARKIQSGSIKLEFDKELYSQLASKKVRVLVKAAQKMFKDVDQSSLPSWKDDRRHDDDDDDDDHTVTRKLTYEELININQPGIRVPGYSDLSLTDKVRIQHILKIFKYAMPVQGPIRMGYLVKRGGGKQGLFSRKTLKLRWFVIENEKLSYYKVCFCFCFVFFCCCWHIIEQQKKYI</sequence>
<feature type="region of interest" description="Disordered" evidence="1">
    <location>
        <begin position="67"/>
        <end position="86"/>
    </location>
</feature>
<keyword evidence="2" id="KW-0472">Membrane</keyword>
<dbReference type="InterPro" id="IPR011993">
    <property type="entry name" value="PH-like_dom_sf"/>
</dbReference>
<keyword evidence="5" id="KW-1185">Reference proteome</keyword>
<dbReference type="SUPFAM" id="SSF50729">
    <property type="entry name" value="PH domain-like"/>
    <property type="match status" value="1"/>
</dbReference>
<evidence type="ECO:0000256" key="1">
    <source>
        <dbReference type="SAM" id="MobiDB-lite"/>
    </source>
</evidence>
<dbReference type="PROSITE" id="PS50003">
    <property type="entry name" value="PH_DOMAIN"/>
    <property type="match status" value="1"/>
</dbReference>
<feature type="domain" description="PH" evidence="3">
    <location>
        <begin position="136"/>
        <end position="199"/>
    </location>
</feature>
<dbReference type="EMBL" id="ASPP01020871">
    <property type="protein sequence ID" value="ETO13043.1"/>
    <property type="molecule type" value="Genomic_DNA"/>
</dbReference>
<dbReference type="AlphaFoldDB" id="X6MG93"/>
<proteinExistence type="predicted"/>
<protein>
    <recommendedName>
        <fullName evidence="3">PH domain-containing protein</fullName>
    </recommendedName>
</protein>
<keyword evidence="2" id="KW-0812">Transmembrane</keyword>
<organism evidence="4 5">
    <name type="scientific">Reticulomyxa filosa</name>
    <dbReference type="NCBI Taxonomy" id="46433"/>
    <lineage>
        <taxon>Eukaryota</taxon>
        <taxon>Sar</taxon>
        <taxon>Rhizaria</taxon>
        <taxon>Retaria</taxon>
        <taxon>Foraminifera</taxon>
        <taxon>Monothalamids</taxon>
        <taxon>Reticulomyxidae</taxon>
        <taxon>Reticulomyxa</taxon>
    </lineage>
</organism>
<dbReference type="InterPro" id="IPR001849">
    <property type="entry name" value="PH_domain"/>
</dbReference>
<reference evidence="4 5" key="1">
    <citation type="journal article" date="2013" name="Curr. Biol.">
        <title>The Genome of the Foraminiferan Reticulomyxa filosa.</title>
        <authorList>
            <person name="Glockner G."/>
            <person name="Hulsmann N."/>
            <person name="Schleicher M."/>
            <person name="Noegel A.A."/>
            <person name="Eichinger L."/>
            <person name="Gallinger C."/>
            <person name="Pawlowski J."/>
            <person name="Sierra R."/>
            <person name="Euteneuer U."/>
            <person name="Pillet L."/>
            <person name="Moustafa A."/>
            <person name="Platzer M."/>
            <person name="Groth M."/>
            <person name="Szafranski K."/>
            <person name="Schliwa M."/>
        </authorList>
    </citation>
    <scope>NUCLEOTIDE SEQUENCE [LARGE SCALE GENOMIC DNA]</scope>
</reference>
<evidence type="ECO:0000313" key="5">
    <source>
        <dbReference type="Proteomes" id="UP000023152"/>
    </source>
</evidence>
<feature type="transmembrane region" description="Helical" evidence="2">
    <location>
        <begin position="172"/>
        <end position="192"/>
    </location>
</feature>
<dbReference type="Proteomes" id="UP000023152">
    <property type="component" value="Unassembled WGS sequence"/>
</dbReference>
<dbReference type="Gene3D" id="2.30.29.30">
    <property type="entry name" value="Pleckstrin-homology domain (PH domain)/Phosphotyrosine-binding domain (PTB)"/>
    <property type="match status" value="1"/>
</dbReference>
<evidence type="ECO:0000313" key="4">
    <source>
        <dbReference type="EMBL" id="ETO13043.1"/>
    </source>
</evidence>
<evidence type="ECO:0000259" key="3">
    <source>
        <dbReference type="PROSITE" id="PS50003"/>
    </source>
</evidence>
<name>X6MG93_RETFI</name>
<evidence type="ECO:0000256" key="2">
    <source>
        <dbReference type="SAM" id="Phobius"/>
    </source>
</evidence>
<accession>X6MG93</accession>